<keyword evidence="1 2" id="KW-0663">Pyridoxal phosphate</keyword>
<dbReference type="Gene3D" id="3.20.20.10">
    <property type="entry name" value="Alanine racemase"/>
    <property type="match status" value="1"/>
</dbReference>
<dbReference type="PANTHER" id="PTHR10146">
    <property type="entry name" value="PROLINE SYNTHETASE CO-TRANSCRIBED BACTERIAL HOMOLOG PROTEIN"/>
    <property type="match status" value="1"/>
</dbReference>
<dbReference type="RefSeq" id="WP_116536540.1">
    <property type="nucleotide sequence ID" value="NZ_QDFT01000004.1"/>
</dbReference>
<evidence type="ECO:0000256" key="3">
    <source>
        <dbReference type="PIRSR" id="PIRSR004848-1"/>
    </source>
</evidence>
<sequence>MDTALADRLAAVDDRIRDAARAADRDVSGITRIVVTKFHPAALVQDLYALGVRHVGENRQQELTAKRAELVGIPDLTWHFIGQAQTNKARLVRAGADAVHSVDRARIADALHNAAPGDDVLDVLVQVNLTDDPGRGGVAPEEVGALATHVAALDSLRLRGVMAVAPLDEQPGRAFERLRRCADAVRVVVPDADWISAGMTGDFPEAIAMGATHLRIGSAITGPRPPRD</sequence>
<dbReference type="SUPFAM" id="SSF51419">
    <property type="entry name" value="PLP-binding barrel"/>
    <property type="match status" value="1"/>
</dbReference>
<comment type="caution">
    <text evidence="6">The sequence shown here is derived from an EMBL/GenBank/DDBJ whole genome shotgun (WGS) entry which is preliminary data.</text>
</comment>
<dbReference type="Proteomes" id="UP000244649">
    <property type="component" value="Unassembled WGS sequence"/>
</dbReference>
<evidence type="ECO:0000256" key="4">
    <source>
        <dbReference type="RuleBase" id="RU004514"/>
    </source>
</evidence>
<gene>
    <name evidence="6" type="ORF">DC432_02460</name>
</gene>
<dbReference type="InterPro" id="IPR001608">
    <property type="entry name" value="Ala_racemase_N"/>
</dbReference>
<accession>A0A2T7WXD1</accession>
<comment type="function">
    <text evidence="2">Pyridoxal 5'-phosphate (PLP)-binding protein, which is involved in PLP homeostasis.</text>
</comment>
<comment type="similarity">
    <text evidence="2 4">Belongs to the pyridoxal phosphate-binding protein YggS/PROSC family.</text>
</comment>
<evidence type="ECO:0000313" key="7">
    <source>
        <dbReference type="Proteomes" id="UP000244649"/>
    </source>
</evidence>
<dbReference type="CDD" id="cd00635">
    <property type="entry name" value="PLPDE_III_YBL036c_like"/>
    <property type="match status" value="1"/>
</dbReference>
<evidence type="ECO:0000256" key="1">
    <source>
        <dbReference type="ARBA" id="ARBA00022898"/>
    </source>
</evidence>
<dbReference type="PANTHER" id="PTHR10146:SF14">
    <property type="entry name" value="PYRIDOXAL PHOSPHATE HOMEOSTASIS PROTEIN"/>
    <property type="match status" value="1"/>
</dbReference>
<reference evidence="6 7" key="1">
    <citation type="submission" date="2018-04" db="EMBL/GenBank/DDBJ databases">
        <authorList>
            <person name="Go L.Y."/>
            <person name="Mitchell J.A."/>
        </authorList>
    </citation>
    <scope>NUCLEOTIDE SEQUENCE [LARGE SCALE GENOMIC DNA]</scope>
    <source>
        <strain evidence="6 7">TPD7010</strain>
    </source>
</reference>
<protein>
    <recommendedName>
        <fullName evidence="2">Pyridoxal phosphate homeostasis protein</fullName>
        <shortName evidence="2">PLP homeostasis protein</shortName>
    </recommendedName>
</protein>
<organism evidence="6 7">
    <name type="scientific">Microbacterium testaceum</name>
    <name type="common">Aureobacterium testaceum</name>
    <name type="synonym">Brevibacterium testaceum</name>
    <dbReference type="NCBI Taxonomy" id="2033"/>
    <lineage>
        <taxon>Bacteria</taxon>
        <taxon>Bacillati</taxon>
        <taxon>Actinomycetota</taxon>
        <taxon>Actinomycetes</taxon>
        <taxon>Micrococcales</taxon>
        <taxon>Microbacteriaceae</taxon>
        <taxon>Microbacterium</taxon>
    </lineage>
</organism>
<evidence type="ECO:0000259" key="5">
    <source>
        <dbReference type="Pfam" id="PF01168"/>
    </source>
</evidence>
<feature type="domain" description="Alanine racemase N-terminal" evidence="5">
    <location>
        <begin position="11"/>
        <end position="225"/>
    </location>
</feature>
<evidence type="ECO:0000256" key="2">
    <source>
        <dbReference type="HAMAP-Rule" id="MF_02087"/>
    </source>
</evidence>
<name>A0A2T7WXD1_MICTE</name>
<dbReference type="PIRSF" id="PIRSF004848">
    <property type="entry name" value="YBL036c_PLPDEIII"/>
    <property type="match status" value="1"/>
</dbReference>
<proteinExistence type="inferred from homology"/>
<comment type="cofactor">
    <cofactor evidence="3">
        <name>pyridoxal 5'-phosphate</name>
        <dbReference type="ChEBI" id="CHEBI:597326"/>
    </cofactor>
</comment>
<dbReference type="NCBIfam" id="TIGR00044">
    <property type="entry name" value="YggS family pyridoxal phosphate-dependent enzyme"/>
    <property type="match status" value="1"/>
</dbReference>
<dbReference type="InterPro" id="IPR011078">
    <property type="entry name" value="PyrdxlP_homeostasis"/>
</dbReference>
<dbReference type="EMBL" id="QDFT01000004">
    <property type="protein sequence ID" value="PVE78897.1"/>
    <property type="molecule type" value="Genomic_DNA"/>
</dbReference>
<dbReference type="InterPro" id="IPR029066">
    <property type="entry name" value="PLP-binding_barrel"/>
</dbReference>
<dbReference type="AlphaFoldDB" id="A0A2T7WXD1"/>
<dbReference type="GO" id="GO:0030170">
    <property type="term" value="F:pyridoxal phosphate binding"/>
    <property type="evidence" value="ECO:0007669"/>
    <property type="project" value="UniProtKB-UniRule"/>
</dbReference>
<feature type="modified residue" description="N6-(pyridoxal phosphate)lysine" evidence="2 3">
    <location>
        <position position="37"/>
    </location>
</feature>
<dbReference type="Pfam" id="PF01168">
    <property type="entry name" value="Ala_racemase_N"/>
    <property type="match status" value="1"/>
</dbReference>
<dbReference type="HAMAP" id="MF_02087">
    <property type="entry name" value="PLP_homeostasis"/>
    <property type="match status" value="1"/>
</dbReference>
<evidence type="ECO:0000313" key="6">
    <source>
        <dbReference type="EMBL" id="PVE78897.1"/>
    </source>
</evidence>